<dbReference type="InterPro" id="IPR012584">
    <property type="entry name" value="NOL11_N"/>
</dbReference>
<dbReference type="InterPro" id="IPR000436">
    <property type="entry name" value="Sushi_SCR_CCP_dom"/>
</dbReference>
<feature type="region of interest" description="Disordered" evidence="20">
    <location>
        <begin position="44"/>
        <end position="68"/>
    </location>
</feature>
<feature type="disulfide bond" evidence="19">
    <location>
        <begin position="306"/>
        <end position="349"/>
    </location>
</feature>
<feature type="disulfide bond" evidence="19">
    <location>
        <begin position="211"/>
        <end position="238"/>
    </location>
</feature>
<accession>A0AAW0PM01</accession>
<evidence type="ECO:0000256" key="13">
    <source>
        <dbReference type="ARBA" id="ARBA00023159"/>
    </source>
</evidence>
<dbReference type="Pfam" id="PF09014">
    <property type="entry name" value="Sushi_2"/>
    <property type="match status" value="1"/>
</dbReference>
<keyword evidence="23" id="KW-1185">Reference proteome</keyword>
<feature type="disulfide bond" evidence="19">
    <location>
        <begin position="124"/>
        <end position="167"/>
    </location>
</feature>
<gene>
    <name evidence="22" type="ORF">WMY93_006266</name>
</gene>
<keyword evidence="15" id="KW-0325">Glycoprotein</keyword>
<dbReference type="PANTHER" id="PTHR15633">
    <property type="entry name" value="NUCLEOLAR PROTEIN 11"/>
    <property type="match status" value="1"/>
</dbReference>
<keyword evidence="11" id="KW-0805">Transcription regulation</keyword>
<feature type="domain" description="Sushi" evidence="21">
    <location>
        <begin position="241"/>
        <end position="303"/>
    </location>
</feature>
<proteinExistence type="predicted"/>
<feature type="compositionally biased region" description="Basic and acidic residues" evidence="20">
    <location>
        <begin position="768"/>
        <end position="780"/>
    </location>
</feature>
<evidence type="ECO:0000256" key="7">
    <source>
        <dbReference type="ARBA" id="ARBA00022659"/>
    </source>
</evidence>
<dbReference type="InterPro" id="IPR035976">
    <property type="entry name" value="Sushi/SCR/CCP_sf"/>
</dbReference>
<dbReference type="Pfam" id="PF20998">
    <property type="entry name" value="Nol11_C"/>
    <property type="match status" value="1"/>
</dbReference>
<evidence type="ECO:0000256" key="18">
    <source>
        <dbReference type="ARBA" id="ARBA00033414"/>
    </source>
</evidence>
<keyword evidence="13" id="KW-0010">Activator</keyword>
<feature type="domain" description="Sushi" evidence="21">
    <location>
        <begin position="304"/>
        <end position="363"/>
    </location>
</feature>
<evidence type="ECO:0000313" key="23">
    <source>
        <dbReference type="Proteomes" id="UP001460270"/>
    </source>
</evidence>
<evidence type="ECO:0000256" key="17">
    <source>
        <dbReference type="ARBA" id="ARBA00029855"/>
    </source>
</evidence>
<feature type="region of interest" description="Disordered" evidence="20">
    <location>
        <begin position="763"/>
        <end position="789"/>
    </location>
</feature>
<keyword evidence="5" id="KW-0964">Secreted</keyword>
<dbReference type="AlphaFoldDB" id="A0AAW0PM01"/>
<evidence type="ECO:0000256" key="16">
    <source>
        <dbReference type="ARBA" id="ARBA00023242"/>
    </source>
</evidence>
<evidence type="ECO:0000256" key="15">
    <source>
        <dbReference type="ARBA" id="ARBA00023180"/>
    </source>
</evidence>
<keyword evidence="16" id="KW-0539">Nucleus</keyword>
<keyword evidence="6" id="KW-0698">rRNA processing</keyword>
<keyword evidence="9" id="KW-0732">Signal</keyword>
<evidence type="ECO:0000256" key="10">
    <source>
        <dbReference type="ARBA" id="ARBA00022737"/>
    </source>
</evidence>
<evidence type="ECO:0000256" key="6">
    <source>
        <dbReference type="ARBA" id="ARBA00022552"/>
    </source>
</evidence>
<comment type="caution">
    <text evidence="19">Lacks conserved residue(s) required for the propagation of feature annotation.</text>
</comment>
<comment type="caution">
    <text evidence="22">The sequence shown here is derived from an EMBL/GenBank/DDBJ whole genome shotgun (WGS) entry which is preliminary data.</text>
</comment>
<sequence length="1114" mass="124996">MHKYWKLVYQASLQSTLSSWQRSVAIQWPVSAMTEFSLSQNALRSQKVTGKRGGRGAKRQKQRKREIKNTHKKEIAIDVLSVLLKKKQAQVWESTTMKGTLSLLLCSFLSWINFNIATAEDNVCSRPELGDNIQGKGLQRFFSPGVEMVLSCKPGFTPFRGPRTIVCKTSGKWTTTQFSCEPVQCPYPDPPVNGQLYYENNLYQSTVNYTCDDGYRMIGNHSASCLINGRWSAQEPQCKPISCGPAPIPQFGMIVYDKIIKGNNLNYGATGTYKCLPPLALIGNEKAECTATGEWTKTPQCQEVTCPPPENIENGYMTTAEKRHFEYAERINYGCNGDYVLHGSMQIICGKTGEWSEKPSCKAPCSIDIKRGRIFYQGKKLWIQDFKPNKVLHGEIVSLYCMNEDRKCGYAMPTQCFDGNLQIPGCFEEPSALMYLICYFIQGFRSEALVQLDHKARTKFDQSSGLQLKHEGICGGFRPQGHSDLERKRYNIRQGFQSNSVFRCVQVHCTQGAEPVVLFQRGAVRLLDSILAAPQQIVEDVLAQDEVLRWSTSLVADSQHCVIFTTEQKGDHFLYLQRLNPNSLQKYRFEREESGFPLSFSVALRDKHICLLYLYPNGHVCQSVVPVRGVGVDDGTPTHMLPRSLLLNLSVGKGLLEAASALILDEAHVAVVGVPHPSAGTGKDSLCIWNIHFQTLQASKEMAGKIYGQLWTFSSKLFIPHGKSLSVIRYECPKSCLAFALGKMKQTRIEECKGPSSVPSWSNILHGETVEPPRTTDGRKTRTSRRTQSTPNLSIDQMIEHIKTEPVEKVQQEVEALIAKSDTQELQRIVGQLASALVSRSLADMSFYTGGILSQLVQSRILCHSICPDLVLLALEKRDYFLCQVCLQFFPDIPEAITCACLKAFISMTDSDAELLDLDSASVSFMETLISKDSAQVGSLNGCSPKPVKNDHLEIDEDGRITKENLQTPLEETCPVGLNKAVLLNEILQTPYTENYLLPHLKDLSSQHAVAFLQYLQFVYLKYSQDSFPKRKELRSPTVNQVMDWVCLVLDAHFTVLVMTPEAKGLLLKLHTFVKSQVKLFSELGKIESSLQEIKKMKANKDIGQYSIEVIEFY</sequence>
<reference evidence="23" key="1">
    <citation type="submission" date="2024-04" db="EMBL/GenBank/DDBJ databases">
        <title>Salinicola lusitanus LLJ914,a marine bacterium isolated from the Okinawa Trough.</title>
        <authorList>
            <person name="Li J."/>
        </authorList>
    </citation>
    <scope>NUCLEOTIDE SEQUENCE [LARGE SCALE GENOMIC DNA]</scope>
</reference>
<evidence type="ECO:0000256" key="4">
    <source>
        <dbReference type="ARBA" id="ARBA00020104"/>
    </source>
</evidence>
<dbReference type="EMBL" id="JBBPFD010000004">
    <property type="protein sequence ID" value="KAK7929871.1"/>
    <property type="molecule type" value="Genomic_DNA"/>
</dbReference>
<dbReference type="GO" id="GO:0008201">
    <property type="term" value="F:heparin binding"/>
    <property type="evidence" value="ECO:0007669"/>
    <property type="project" value="UniProtKB-KW"/>
</dbReference>
<evidence type="ECO:0000256" key="1">
    <source>
        <dbReference type="ARBA" id="ARBA00003651"/>
    </source>
</evidence>
<organism evidence="22 23">
    <name type="scientific">Mugilogobius chulae</name>
    <name type="common">yellowstripe goby</name>
    <dbReference type="NCBI Taxonomy" id="88201"/>
    <lineage>
        <taxon>Eukaryota</taxon>
        <taxon>Metazoa</taxon>
        <taxon>Chordata</taxon>
        <taxon>Craniata</taxon>
        <taxon>Vertebrata</taxon>
        <taxon>Euteleostomi</taxon>
        <taxon>Actinopterygii</taxon>
        <taxon>Neopterygii</taxon>
        <taxon>Teleostei</taxon>
        <taxon>Neoteleostei</taxon>
        <taxon>Acanthomorphata</taxon>
        <taxon>Gobiaria</taxon>
        <taxon>Gobiiformes</taxon>
        <taxon>Gobioidei</taxon>
        <taxon>Gobiidae</taxon>
        <taxon>Gobionellinae</taxon>
        <taxon>Mugilogobius</taxon>
    </lineage>
</organism>
<evidence type="ECO:0000256" key="11">
    <source>
        <dbReference type="ARBA" id="ARBA00023015"/>
    </source>
</evidence>
<dbReference type="Pfam" id="PF08168">
    <property type="entry name" value="NOL11_N"/>
    <property type="match status" value="1"/>
</dbReference>
<keyword evidence="7 19" id="KW-0768">Sushi</keyword>
<dbReference type="GO" id="GO:0030490">
    <property type="term" value="P:maturation of SSU-rRNA"/>
    <property type="evidence" value="ECO:0007669"/>
    <property type="project" value="InterPro"/>
</dbReference>
<dbReference type="SUPFAM" id="SSF57535">
    <property type="entry name" value="Complement control module/SCR domain"/>
    <property type="match status" value="5"/>
</dbReference>
<keyword evidence="14" id="KW-0804">Transcription</keyword>
<evidence type="ECO:0000256" key="20">
    <source>
        <dbReference type="SAM" id="MobiDB-lite"/>
    </source>
</evidence>
<dbReference type="SMART" id="SM00032">
    <property type="entry name" value="CCP"/>
    <property type="match status" value="4"/>
</dbReference>
<protein>
    <recommendedName>
        <fullName evidence="4">Beta-2-glycoprotein 1</fullName>
    </recommendedName>
    <alternativeName>
        <fullName evidence="17">Apolipoprotein H</fullName>
    </alternativeName>
    <alternativeName>
        <fullName evidence="18">Beta-2-glycoprotein I</fullName>
    </alternativeName>
</protein>
<dbReference type="InterPro" id="IPR042859">
    <property type="entry name" value="NOL11"/>
</dbReference>
<dbReference type="PANTHER" id="PTHR15633:SF2">
    <property type="entry name" value="NUCLEOLAR PROTEIN 11"/>
    <property type="match status" value="1"/>
</dbReference>
<keyword evidence="12 19" id="KW-1015">Disulfide bond</keyword>
<dbReference type="GO" id="GO:0005576">
    <property type="term" value="C:extracellular region"/>
    <property type="evidence" value="ECO:0007669"/>
    <property type="project" value="UniProtKB-SubCell"/>
</dbReference>
<comment type="function">
    <text evidence="1">Binds to various kinds of negatively charged substances such as heparin, phospholipids, and dextran sulfate. May prevent activation of the intrinsic blood coagulation cascade by binding to phospholipids on the surface of damaged cells.</text>
</comment>
<evidence type="ECO:0000256" key="12">
    <source>
        <dbReference type="ARBA" id="ARBA00023157"/>
    </source>
</evidence>
<dbReference type="PROSITE" id="PS50923">
    <property type="entry name" value="SUSHI"/>
    <property type="match status" value="4"/>
</dbReference>
<feature type="domain" description="Sushi" evidence="21">
    <location>
        <begin position="122"/>
        <end position="182"/>
    </location>
</feature>
<comment type="subcellular location">
    <subcellularLocation>
        <location evidence="2">Nucleus</location>
        <location evidence="2">Nucleolus</location>
    </subcellularLocation>
    <subcellularLocation>
        <location evidence="3">Secreted</location>
    </subcellularLocation>
</comment>
<evidence type="ECO:0000256" key="9">
    <source>
        <dbReference type="ARBA" id="ARBA00022729"/>
    </source>
</evidence>
<feature type="domain" description="Sushi" evidence="21">
    <location>
        <begin position="183"/>
        <end position="240"/>
    </location>
</feature>
<dbReference type="InterPro" id="IPR015104">
    <property type="entry name" value="Sushi_2"/>
</dbReference>
<feature type="compositionally biased region" description="Basic residues" evidence="20">
    <location>
        <begin position="49"/>
        <end position="66"/>
    </location>
</feature>
<evidence type="ECO:0000256" key="19">
    <source>
        <dbReference type="PROSITE-ProRule" id="PRU00302"/>
    </source>
</evidence>
<evidence type="ECO:0000256" key="2">
    <source>
        <dbReference type="ARBA" id="ARBA00004604"/>
    </source>
</evidence>
<dbReference type="Gene3D" id="2.10.70.10">
    <property type="entry name" value="Complement Module, domain 1"/>
    <property type="match status" value="5"/>
</dbReference>
<keyword evidence="10" id="KW-0677">Repeat</keyword>
<dbReference type="Pfam" id="PF00084">
    <property type="entry name" value="Sushi"/>
    <property type="match status" value="4"/>
</dbReference>
<dbReference type="Proteomes" id="UP001460270">
    <property type="component" value="Unassembled WGS sequence"/>
</dbReference>
<dbReference type="CDD" id="cd00033">
    <property type="entry name" value="CCP"/>
    <property type="match status" value="4"/>
</dbReference>
<evidence type="ECO:0000256" key="5">
    <source>
        <dbReference type="ARBA" id="ARBA00022525"/>
    </source>
</evidence>
<evidence type="ECO:0000256" key="8">
    <source>
        <dbReference type="ARBA" id="ARBA00022674"/>
    </source>
</evidence>
<keyword evidence="8" id="KW-0358">Heparin-binding</keyword>
<dbReference type="InterPro" id="IPR048897">
    <property type="entry name" value="Nol11_C"/>
</dbReference>
<evidence type="ECO:0000313" key="22">
    <source>
        <dbReference type="EMBL" id="KAK7929871.1"/>
    </source>
</evidence>
<name>A0AAW0PM01_9GOBI</name>
<evidence type="ECO:0000256" key="14">
    <source>
        <dbReference type="ARBA" id="ARBA00023163"/>
    </source>
</evidence>
<dbReference type="GO" id="GO:0003723">
    <property type="term" value="F:RNA binding"/>
    <property type="evidence" value="ECO:0007669"/>
    <property type="project" value="TreeGrafter"/>
</dbReference>
<evidence type="ECO:0000256" key="3">
    <source>
        <dbReference type="ARBA" id="ARBA00004613"/>
    </source>
</evidence>
<dbReference type="GO" id="GO:0005730">
    <property type="term" value="C:nucleolus"/>
    <property type="evidence" value="ECO:0007669"/>
    <property type="project" value="UniProtKB-SubCell"/>
</dbReference>
<evidence type="ECO:0000259" key="21">
    <source>
        <dbReference type="PROSITE" id="PS50923"/>
    </source>
</evidence>